<dbReference type="GO" id="GO:0051287">
    <property type="term" value="F:NAD binding"/>
    <property type="evidence" value="ECO:0007669"/>
    <property type="project" value="InterPro"/>
</dbReference>
<dbReference type="PANTHER" id="PTHR10996">
    <property type="entry name" value="2-HYDROXYACID DEHYDROGENASE-RELATED"/>
    <property type="match status" value="1"/>
</dbReference>
<evidence type="ECO:0000256" key="3">
    <source>
        <dbReference type="ARBA" id="ARBA00023027"/>
    </source>
</evidence>
<dbReference type="Gene3D" id="3.40.50.720">
    <property type="entry name" value="NAD(P)-binding Rossmann-like Domain"/>
    <property type="match status" value="2"/>
</dbReference>
<evidence type="ECO:0000259" key="6">
    <source>
        <dbReference type="Pfam" id="PF02826"/>
    </source>
</evidence>
<dbReference type="InterPro" id="IPR036291">
    <property type="entry name" value="NAD(P)-bd_dom_sf"/>
</dbReference>
<feature type="domain" description="D-isomer specific 2-hydroxyacid dehydrogenase NAD-binding" evidence="6">
    <location>
        <begin position="129"/>
        <end position="304"/>
    </location>
</feature>
<dbReference type="Pfam" id="PF02826">
    <property type="entry name" value="2-Hacid_dh_C"/>
    <property type="match status" value="1"/>
</dbReference>
<organism evidence="7 8">
    <name type="scientific">Sphingomonas psychrotolerans</name>
    <dbReference type="NCBI Taxonomy" id="1327635"/>
    <lineage>
        <taxon>Bacteria</taxon>
        <taxon>Pseudomonadati</taxon>
        <taxon>Pseudomonadota</taxon>
        <taxon>Alphaproteobacteria</taxon>
        <taxon>Sphingomonadales</taxon>
        <taxon>Sphingomonadaceae</taxon>
        <taxon>Sphingomonas</taxon>
    </lineage>
</organism>
<protein>
    <submittedName>
        <fullName evidence="7">D-glycerate dehydrogenase</fullName>
    </submittedName>
</protein>
<evidence type="ECO:0000313" key="8">
    <source>
        <dbReference type="Proteomes" id="UP000229081"/>
    </source>
</evidence>
<reference evidence="7 8" key="1">
    <citation type="submission" date="2017-11" db="EMBL/GenBank/DDBJ databases">
        <title>Complete genome sequence of Sphingomonas sp. Strain Cra20, a psychrotolerant potential plant growth promoting rhizobacteria.</title>
        <authorList>
            <person name="Luo Y."/>
        </authorList>
    </citation>
    <scope>NUCLEOTIDE SEQUENCE [LARGE SCALE GENOMIC DNA]</scope>
    <source>
        <strain evidence="7 8">Cra20</strain>
    </source>
</reference>
<evidence type="ECO:0000256" key="2">
    <source>
        <dbReference type="ARBA" id="ARBA00023002"/>
    </source>
</evidence>
<sequence>MGVRHCGFDAQSRRPRAVVSRPRILLTRRWPAEVEDRLAERYDVTANLDDLPLDAAAFAAAMRDYDAVCPTVTDRLPQDIVAVSDRRARIIANYGAGFEHIDLDAARTAGIIVTNTPDVLTDATADIAMMLILMATRRASEGERELRAGEWSGWRPTHLLGTSLGGKTLGLIGYGRIARATAVRARAFGMTVIYHSRHPADDMPAEAYRATPAALAADSDVVSLHAPGGDATRHMVDTAFLSAMRPTAVLVNTARGTLVDEAALVSALTRGTIAAAGLDVYANEPRVGPALLACPNAVLLPHLGSATRETRIAMGMRVTDNLDAFFAGAPPRDRVA</sequence>
<dbReference type="InterPro" id="IPR029753">
    <property type="entry name" value="D-isomer_DH_CS"/>
</dbReference>
<dbReference type="InterPro" id="IPR006140">
    <property type="entry name" value="D-isomer_DH_NAD-bd"/>
</dbReference>
<dbReference type="GO" id="GO:0030267">
    <property type="term" value="F:glyoxylate reductase (NADPH) activity"/>
    <property type="evidence" value="ECO:0007669"/>
    <property type="project" value="TreeGrafter"/>
</dbReference>
<dbReference type="InterPro" id="IPR050223">
    <property type="entry name" value="D-isomer_2-hydroxyacid_DH"/>
</dbReference>
<dbReference type="PROSITE" id="PS00671">
    <property type="entry name" value="D_2_HYDROXYACID_DH_3"/>
    <property type="match status" value="1"/>
</dbReference>
<dbReference type="KEGG" id="sphc:CVN68_17040"/>
<evidence type="ECO:0000256" key="1">
    <source>
        <dbReference type="ARBA" id="ARBA00005854"/>
    </source>
</evidence>
<evidence type="ECO:0000259" key="5">
    <source>
        <dbReference type="Pfam" id="PF00389"/>
    </source>
</evidence>
<gene>
    <name evidence="7" type="ORF">CVN68_17040</name>
</gene>
<proteinExistence type="inferred from homology"/>
<accession>A0A2K8MNC4</accession>
<dbReference type="Proteomes" id="UP000229081">
    <property type="component" value="Chromosome"/>
</dbReference>
<evidence type="ECO:0000256" key="4">
    <source>
        <dbReference type="RuleBase" id="RU003719"/>
    </source>
</evidence>
<dbReference type="FunFam" id="3.40.50.720:FF:000203">
    <property type="entry name" value="D-3-phosphoglycerate dehydrogenase (SerA)"/>
    <property type="match status" value="1"/>
</dbReference>
<dbReference type="PANTHER" id="PTHR10996:SF283">
    <property type="entry name" value="GLYOXYLATE_HYDROXYPYRUVATE REDUCTASE B"/>
    <property type="match status" value="1"/>
</dbReference>
<dbReference type="Pfam" id="PF00389">
    <property type="entry name" value="2-Hacid_dh"/>
    <property type="match status" value="1"/>
</dbReference>
<dbReference type="AlphaFoldDB" id="A0A2K8MNC4"/>
<dbReference type="CDD" id="cd05301">
    <property type="entry name" value="GDH"/>
    <property type="match status" value="1"/>
</dbReference>
<name>A0A2K8MNC4_9SPHN</name>
<dbReference type="EMBL" id="CP024923">
    <property type="protein sequence ID" value="ATY33459.1"/>
    <property type="molecule type" value="Genomic_DNA"/>
</dbReference>
<dbReference type="GO" id="GO:0016618">
    <property type="term" value="F:hydroxypyruvate reductase [NAD(P)H] activity"/>
    <property type="evidence" value="ECO:0007669"/>
    <property type="project" value="TreeGrafter"/>
</dbReference>
<evidence type="ECO:0000313" key="7">
    <source>
        <dbReference type="EMBL" id="ATY33459.1"/>
    </source>
</evidence>
<keyword evidence="3" id="KW-0520">NAD</keyword>
<feature type="domain" description="D-isomer specific 2-hydroxyacid dehydrogenase catalytic" evidence="5">
    <location>
        <begin position="26"/>
        <end position="335"/>
    </location>
</feature>
<dbReference type="GO" id="GO:0005829">
    <property type="term" value="C:cytosol"/>
    <property type="evidence" value="ECO:0007669"/>
    <property type="project" value="TreeGrafter"/>
</dbReference>
<keyword evidence="8" id="KW-1185">Reference proteome</keyword>
<comment type="similarity">
    <text evidence="1 4">Belongs to the D-isomer specific 2-hydroxyacid dehydrogenase family.</text>
</comment>
<dbReference type="InterPro" id="IPR006139">
    <property type="entry name" value="D-isomer_2_OHA_DH_cat_dom"/>
</dbReference>
<dbReference type="SUPFAM" id="SSF51735">
    <property type="entry name" value="NAD(P)-binding Rossmann-fold domains"/>
    <property type="match status" value="1"/>
</dbReference>
<dbReference type="SUPFAM" id="SSF52283">
    <property type="entry name" value="Formate/glycerate dehydrogenase catalytic domain-like"/>
    <property type="match status" value="1"/>
</dbReference>
<dbReference type="OrthoDB" id="9793626at2"/>
<keyword evidence="2 4" id="KW-0560">Oxidoreductase</keyword>